<dbReference type="PANTHER" id="PTHR30302:SF1">
    <property type="entry name" value="HYDROGENASE 2 MATURATION PROTEASE"/>
    <property type="match status" value="1"/>
</dbReference>
<keyword evidence="3" id="KW-0064">Aspartyl protease</keyword>
<organism evidence="5 6">
    <name type="scientific">Nocardioides koreensis</name>
    <dbReference type="NCBI Taxonomy" id="433651"/>
    <lineage>
        <taxon>Bacteria</taxon>
        <taxon>Bacillati</taxon>
        <taxon>Actinomycetota</taxon>
        <taxon>Actinomycetes</taxon>
        <taxon>Propionibacteriales</taxon>
        <taxon>Nocardioidaceae</taxon>
        <taxon>Nocardioides</taxon>
    </lineage>
</organism>
<evidence type="ECO:0000313" key="6">
    <source>
        <dbReference type="Proteomes" id="UP001501771"/>
    </source>
</evidence>
<protein>
    <submittedName>
        <fullName evidence="5">Hydrogenase maturation protease</fullName>
    </submittedName>
</protein>
<dbReference type="GO" id="GO:0006508">
    <property type="term" value="P:proteolysis"/>
    <property type="evidence" value="ECO:0007669"/>
    <property type="project" value="UniProtKB-KW"/>
</dbReference>
<dbReference type="Gene3D" id="3.40.50.1450">
    <property type="entry name" value="HybD-like"/>
    <property type="match status" value="1"/>
</dbReference>
<dbReference type="InterPro" id="IPR023430">
    <property type="entry name" value="Pept_HybD-like_dom_sf"/>
</dbReference>
<dbReference type="InterPro" id="IPR000671">
    <property type="entry name" value="Peptidase_A31"/>
</dbReference>
<evidence type="ECO:0000313" key="5">
    <source>
        <dbReference type="EMBL" id="GAA2145188.1"/>
    </source>
</evidence>
<dbReference type="NCBIfam" id="TIGR00072">
    <property type="entry name" value="hydrog_prot"/>
    <property type="match status" value="1"/>
</dbReference>
<dbReference type="SUPFAM" id="SSF53163">
    <property type="entry name" value="HybD-like"/>
    <property type="match status" value="1"/>
</dbReference>
<dbReference type="RefSeq" id="WP_344150807.1">
    <property type="nucleotide sequence ID" value="NZ_BAAAQR010000005.1"/>
</dbReference>
<evidence type="ECO:0000256" key="4">
    <source>
        <dbReference type="ARBA" id="ARBA00022801"/>
    </source>
</evidence>
<name>A0ABP5LFX1_9ACTN</name>
<keyword evidence="2 5" id="KW-0645">Protease</keyword>
<dbReference type="Proteomes" id="UP001501771">
    <property type="component" value="Unassembled WGS sequence"/>
</dbReference>
<reference evidence="6" key="1">
    <citation type="journal article" date="2019" name="Int. J. Syst. Evol. Microbiol.">
        <title>The Global Catalogue of Microorganisms (GCM) 10K type strain sequencing project: providing services to taxonomists for standard genome sequencing and annotation.</title>
        <authorList>
            <consortium name="The Broad Institute Genomics Platform"/>
            <consortium name="The Broad Institute Genome Sequencing Center for Infectious Disease"/>
            <person name="Wu L."/>
            <person name="Ma J."/>
        </authorList>
    </citation>
    <scope>NUCLEOTIDE SEQUENCE [LARGE SCALE GENOMIC DNA]</scope>
    <source>
        <strain evidence="6">JCM 16022</strain>
    </source>
</reference>
<comment type="similarity">
    <text evidence="1">Belongs to the peptidase A31 family.</text>
</comment>
<keyword evidence="6" id="KW-1185">Reference proteome</keyword>
<evidence type="ECO:0000256" key="1">
    <source>
        <dbReference type="ARBA" id="ARBA00006814"/>
    </source>
</evidence>
<dbReference type="Pfam" id="PF01750">
    <property type="entry name" value="HycI"/>
    <property type="match status" value="1"/>
</dbReference>
<proteinExistence type="inferred from homology"/>
<accession>A0ABP5LFX1</accession>
<keyword evidence="4" id="KW-0378">Hydrolase</keyword>
<dbReference type="GO" id="GO:0008233">
    <property type="term" value="F:peptidase activity"/>
    <property type="evidence" value="ECO:0007669"/>
    <property type="project" value="UniProtKB-KW"/>
</dbReference>
<comment type="caution">
    <text evidence="5">The sequence shown here is derived from an EMBL/GenBank/DDBJ whole genome shotgun (WGS) entry which is preliminary data.</text>
</comment>
<evidence type="ECO:0000256" key="2">
    <source>
        <dbReference type="ARBA" id="ARBA00022670"/>
    </source>
</evidence>
<dbReference type="PRINTS" id="PR00446">
    <property type="entry name" value="HYDRGNUPTAKE"/>
</dbReference>
<evidence type="ECO:0000256" key="3">
    <source>
        <dbReference type="ARBA" id="ARBA00022750"/>
    </source>
</evidence>
<gene>
    <name evidence="5" type="ORF">GCM10009844_19600</name>
</gene>
<sequence>MARVLVACVGNIFLGDDGFGTEVAAALRGRTSRGQGLPEEVRVEDFGIRSVHLVYELLNGYDVLVLVDTVAQQDGPAGTLYVIEPDLSSSRDGQDPLPEVMLDAHDLSPGGVMTLVPTLGGSVDRIVVVGCQPGSLEEGIGLTGEVRAAVEPAAELVCRVVDRELRRMT</sequence>
<dbReference type="PANTHER" id="PTHR30302">
    <property type="entry name" value="HYDROGENASE 1 MATURATION PROTEASE"/>
    <property type="match status" value="1"/>
</dbReference>
<dbReference type="EMBL" id="BAAAQR010000005">
    <property type="protein sequence ID" value="GAA2145188.1"/>
    <property type="molecule type" value="Genomic_DNA"/>
</dbReference>